<dbReference type="PANTHER" id="PTHR36506">
    <property type="entry name" value="PREFLAGELLIN PEPTIDASE"/>
    <property type="match status" value="1"/>
</dbReference>
<reference evidence="8 9" key="1">
    <citation type="submission" date="2017-10" db="EMBL/GenBank/DDBJ databases">
        <title>Analysis of the genome sequences of Rhizobium populations associated to common bean (phaseolus vulgaris).</title>
        <authorList>
            <person name="Bustos P."/>
            <person name="Santamaria R.I."/>
            <person name="Miranda-Sanchez F."/>
            <person name="Perez-Carrascal O."/>
            <person name="Juarez S."/>
            <person name="Lozano L."/>
            <person name="Martinez-Flores I."/>
            <person name="Vinuesa P."/>
            <person name="Martinez-Romero E."/>
            <person name="Cevallos M.A."/>
            <person name="Romero D."/>
            <person name="Davila G."/>
            <person name="Gonzalez V."/>
        </authorList>
    </citation>
    <scope>NUCLEOTIDE SEQUENCE [LARGE SCALE GENOMIC DNA]</scope>
    <source>
        <strain evidence="8 9">NXT3</strain>
    </source>
</reference>
<dbReference type="GO" id="GO:0005886">
    <property type="term" value="C:plasma membrane"/>
    <property type="evidence" value="ECO:0007669"/>
    <property type="project" value="UniProtKB-SubCell"/>
</dbReference>
<dbReference type="Proteomes" id="UP000239340">
    <property type="component" value="Chromosome"/>
</dbReference>
<evidence type="ECO:0000313" key="8">
    <source>
        <dbReference type="EMBL" id="AUX74736.1"/>
    </source>
</evidence>
<dbReference type="InterPro" id="IPR000045">
    <property type="entry name" value="Prepilin_IV_endopep_pep"/>
</dbReference>
<comment type="subcellular location">
    <subcellularLocation>
        <location evidence="1">Cell membrane</location>
        <topology evidence="1">Multi-pass membrane protein</topology>
    </subcellularLocation>
</comment>
<evidence type="ECO:0000256" key="3">
    <source>
        <dbReference type="ARBA" id="ARBA00022692"/>
    </source>
</evidence>
<keyword evidence="4 6" id="KW-1133">Transmembrane helix</keyword>
<dbReference type="Gene3D" id="1.20.120.1220">
    <property type="match status" value="1"/>
</dbReference>
<feature type="transmembrane region" description="Helical" evidence="6">
    <location>
        <begin position="97"/>
        <end position="118"/>
    </location>
</feature>
<keyword evidence="2" id="KW-1003">Cell membrane</keyword>
<keyword evidence="5 6" id="KW-0472">Membrane</keyword>
<dbReference type="GO" id="GO:0004190">
    <property type="term" value="F:aspartic-type endopeptidase activity"/>
    <property type="evidence" value="ECO:0007669"/>
    <property type="project" value="InterPro"/>
</dbReference>
<dbReference type="AlphaFoldDB" id="A0A2L0GZS4"/>
<organism evidence="8 9">
    <name type="scientific">Rhizobium fredii</name>
    <name type="common">Sinorhizobium fredii</name>
    <dbReference type="NCBI Taxonomy" id="380"/>
    <lineage>
        <taxon>Bacteria</taxon>
        <taxon>Pseudomonadati</taxon>
        <taxon>Pseudomonadota</taxon>
        <taxon>Alphaproteobacteria</taxon>
        <taxon>Hyphomicrobiales</taxon>
        <taxon>Rhizobiaceae</taxon>
        <taxon>Sinorhizobium/Ensifer group</taxon>
        <taxon>Sinorhizobium</taxon>
    </lineage>
</organism>
<dbReference type="InterPro" id="IPR052218">
    <property type="entry name" value="Preflagellin_Peptidase"/>
</dbReference>
<protein>
    <submittedName>
        <fullName evidence="8">Prepilin type IV endopeptidase protein</fullName>
    </submittedName>
</protein>
<evidence type="ECO:0000313" key="9">
    <source>
        <dbReference type="Proteomes" id="UP000239340"/>
    </source>
</evidence>
<evidence type="ECO:0000256" key="1">
    <source>
        <dbReference type="ARBA" id="ARBA00004651"/>
    </source>
</evidence>
<evidence type="ECO:0000256" key="2">
    <source>
        <dbReference type="ARBA" id="ARBA00022475"/>
    </source>
</evidence>
<feature type="domain" description="Prepilin type IV endopeptidase peptidase" evidence="7">
    <location>
        <begin position="9"/>
        <end position="113"/>
    </location>
</feature>
<evidence type="ECO:0000256" key="5">
    <source>
        <dbReference type="ARBA" id="ARBA00023136"/>
    </source>
</evidence>
<sequence length="170" mass="17635">MTIACILVILPFCLALAAFSDLLTMTIPNRVSAILLGAFFLVAPFAGLDLGQIGFHMAAAVLVFAVCFCLFAVNIMGGGDAKLLTAGAIWFGLDASLVAFLAYVSIFGGLLTIAVLLLRRQENAILASGIPVPQLLLTAKKIPYGIAIALGGFAAYPSSPLMEAVFAQLG</sequence>
<dbReference type="Pfam" id="PF01478">
    <property type="entry name" value="Peptidase_A24"/>
    <property type="match status" value="1"/>
</dbReference>
<dbReference type="EMBL" id="CP024307">
    <property type="protein sequence ID" value="AUX74736.1"/>
    <property type="molecule type" value="Genomic_DNA"/>
</dbReference>
<proteinExistence type="predicted"/>
<accession>A0A2L0GZS4</accession>
<name>A0A2L0GZS4_RHIFR</name>
<dbReference type="RefSeq" id="WP_104838632.1">
    <property type="nucleotide sequence ID" value="NZ_CP024307.1"/>
</dbReference>
<dbReference type="PANTHER" id="PTHR36506:SF1">
    <property type="entry name" value="PREFLAGELLIN PEPTIDASE"/>
    <property type="match status" value="1"/>
</dbReference>
<evidence type="ECO:0000256" key="6">
    <source>
        <dbReference type="SAM" id="Phobius"/>
    </source>
</evidence>
<evidence type="ECO:0000256" key="4">
    <source>
        <dbReference type="ARBA" id="ARBA00022989"/>
    </source>
</evidence>
<feature type="transmembrane region" description="Helical" evidence="6">
    <location>
        <begin position="30"/>
        <end position="48"/>
    </location>
</feature>
<gene>
    <name evidence="8" type="ORF">NXT3_CH00120</name>
</gene>
<evidence type="ECO:0000259" key="7">
    <source>
        <dbReference type="Pfam" id="PF01478"/>
    </source>
</evidence>
<feature type="transmembrane region" description="Helical" evidence="6">
    <location>
        <begin position="55"/>
        <end position="77"/>
    </location>
</feature>
<keyword evidence="3 6" id="KW-0812">Transmembrane</keyword>